<keyword evidence="2 6" id="KW-0378">Hydrolase</keyword>
<dbReference type="Proteomes" id="UP000315647">
    <property type="component" value="Chromosome"/>
</dbReference>
<dbReference type="InterPro" id="IPR023302">
    <property type="entry name" value="Pept_S9A_N"/>
</dbReference>
<dbReference type="InterPro" id="IPR001375">
    <property type="entry name" value="Peptidase_S9_cat"/>
</dbReference>
<dbReference type="Gene3D" id="2.130.10.120">
    <property type="entry name" value="Prolyl oligopeptidase, N-terminal domain"/>
    <property type="match status" value="1"/>
</dbReference>
<dbReference type="GO" id="GO:0006508">
    <property type="term" value="P:proteolysis"/>
    <property type="evidence" value="ECO:0007669"/>
    <property type="project" value="UniProtKB-KW"/>
</dbReference>
<proteinExistence type="predicted"/>
<dbReference type="Gene3D" id="3.40.50.1820">
    <property type="entry name" value="alpha/beta hydrolase"/>
    <property type="match status" value="1"/>
</dbReference>
<feature type="domain" description="Peptidase S9A N-terminal" evidence="5">
    <location>
        <begin position="22"/>
        <end position="417"/>
    </location>
</feature>
<name>A0A518A9T3_9PLAN</name>
<evidence type="ECO:0000313" key="7">
    <source>
        <dbReference type="Proteomes" id="UP000315647"/>
    </source>
</evidence>
<sequence length="686" mass="78010">MDAAENSARQQQASEQDHEQALLWLEEIEGEQALDWVKRQNNETLQALTGDPRYQQYEQEALAILTAADRITYGTLRGEFVYNFWRDQQHVRGLWRRMSLDQYKQKSKDWELLLDVDQLASDENENWIYKGVDCLAPDHDRCLVELAPGGTDSAVYREFDLPTKSFVKGGFEVPLAKSNLCWEDRDHLLIATDWGKGSLNTSGYARILKRWQRGTPLSAAETVLETGVEETFVYPVNLKHNGRQTCFVMRGHDFYHFTFYLVTAEGTLKELPLPQKCSLSGLFEDQLLVELKEDWRDFPAGALVSFSLPDFEKSGKIDEVLLVFDPGQTGTISQVRSAKDAVYLTGIEHVSSQIREYRLTDKHWQGRVIPWGQDEVLSISSSDSSSNHLLMSRDGFLQPGSLYYVNFQEGTELLLQSTPARFDTSGLKVKKEFAVSRDGTRVPYFLVHRDDIPLDHSTPVLQYGYGGFEISILPHYSPLMGKLWLEKGGAYVLANIRGGGEYGPRWHEAALLENRQRAFDDFFAVAEAVQNQGVSSPKHYGAMGRSNGGLLMGVTLTQRPDLFNAIVCGVPLLDMKRFNKLLAGASWMAEYGNPDLPEQWEFISEYSPLQNLKPGQAYPRVYFFTSTKDDRVHPGHARKMAARMDQLGYDYFYYENIEGGHKGTANQQQEAMHSALEYLYLIRQLS</sequence>
<dbReference type="GO" id="GO:0004252">
    <property type="term" value="F:serine-type endopeptidase activity"/>
    <property type="evidence" value="ECO:0007669"/>
    <property type="project" value="UniProtKB-EC"/>
</dbReference>
<dbReference type="Pfam" id="PF00326">
    <property type="entry name" value="Peptidase_S9"/>
    <property type="match status" value="1"/>
</dbReference>
<evidence type="ECO:0000259" key="4">
    <source>
        <dbReference type="Pfam" id="PF00326"/>
    </source>
</evidence>
<dbReference type="PRINTS" id="PR00862">
    <property type="entry name" value="PROLIGOPTASE"/>
</dbReference>
<feature type="domain" description="Peptidase S9 prolyl oligopeptidase catalytic" evidence="4">
    <location>
        <begin position="483"/>
        <end position="678"/>
    </location>
</feature>
<dbReference type="EMBL" id="CP037421">
    <property type="protein sequence ID" value="QDT28632.1"/>
    <property type="molecule type" value="Genomic_DNA"/>
</dbReference>
<dbReference type="InterPro" id="IPR051167">
    <property type="entry name" value="Prolyl_oligopep/macrocyclase"/>
</dbReference>
<keyword evidence="7" id="KW-1185">Reference proteome</keyword>
<evidence type="ECO:0000256" key="1">
    <source>
        <dbReference type="ARBA" id="ARBA00022670"/>
    </source>
</evidence>
<dbReference type="Pfam" id="PF02897">
    <property type="entry name" value="Peptidase_S9_N"/>
    <property type="match status" value="1"/>
</dbReference>
<dbReference type="GO" id="GO:0070012">
    <property type="term" value="F:oligopeptidase activity"/>
    <property type="evidence" value="ECO:0007669"/>
    <property type="project" value="TreeGrafter"/>
</dbReference>
<accession>A0A517QAG8</accession>
<dbReference type="InterPro" id="IPR029058">
    <property type="entry name" value="AB_hydrolase_fold"/>
</dbReference>
<gene>
    <name evidence="6" type="ORF">Enr10x_39760</name>
</gene>
<dbReference type="InterPro" id="IPR002470">
    <property type="entry name" value="Peptidase_S9A"/>
</dbReference>
<dbReference type="PANTHER" id="PTHR42881">
    <property type="entry name" value="PROLYL ENDOPEPTIDASE"/>
    <property type="match status" value="1"/>
</dbReference>
<keyword evidence="3" id="KW-0720">Serine protease</keyword>
<dbReference type="RefSeq" id="WP_197996105.1">
    <property type="nucleotide sequence ID" value="NZ_CP036277.1"/>
</dbReference>
<keyword evidence="1" id="KW-0645">Protease</keyword>
<organism evidence="6 7">
    <name type="scientific">Gimesia panareensis</name>
    <dbReference type="NCBI Taxonomy" id="2527978"/>
    <lineage>
        <taxon>Bacteria</taxon>
        <taxon>Pseudomonadati</taxon>
        <taxon>Planctomycetota</taxon>
        <taxon>Planctomycetia</taxon>
        <taxon>Planctomycetales</taxon>
        <taxon>Planctomycetaceae</taxon>
        <taxon>Gimesia</taxon>
    </lineage>
</organism>
<evidence type="ECO:0000256" key="3">
    <source>
        <dbReference type="ARBA" id="ARBA00022825"/>
    </source>
</evidence>
<evidence type="ECO:0000313" key="6">
    <source>
        <dbReference type="EMBL" id="QDT28632.1"/>
    </source>
</evidence>
<accession>A0A518A9T3</accession>
<protein>
    <submittedName>
        <fullName evidence="6">Prolyl endopeptidase</fullName>
        <ecNumber evidence="6">3.4.21.26</ecNumber>
    </submittedName>
</protein>
<dbReference type="EC" id="3.4.21.26" evidence="6"/>
<evidence type="ECO:0000259" key="5">
    <source>
        <dbReference type="Pfam" id="PF02897"/>
    </source>
</evidence>
<reference evidence="6 7" key="1">
    <citation type="submission" date="2019-03" db="EMBL/GenBank/DDBJ databases">
        <title>Deep-cultivation of Planctomycetes and their phenomic and genomic characterization uncovers novel biology.</title>
        <authorList>
            <person name="Wiegand S."/>
            <person name="Jogler M."/>
            <person name="Boedeker C."/>
            <person name="Pinto D."/>
            <person name="Vollmers J."/>
            <person name="Rivas-Marin E."/>
            <person name="Kohn T."/>
            <person name="Peeters S.H."/>
            <person name="Heuer A."/>
            <person name="Rast P."/>
            <person name="Oberbeckmann S."/>
            <person name="Bunk B."/>
            <person name="Jeske O."/>
            <person name="Meyerdierks A."/>
            <person name="Storesund J.E."/>
            <person name="Kallscheuer N."/>
            <person name="Luecker S."/>
            <person name="Lage O.M."/>
            <person name="Pohl T."/>
            <person name="Merkel B.J."/>
            <person name="Hornburger P."/>
            <person name="Mueller R.-W."/>
            <person name="Bruemmer F."/>
            <person name="Labrenz M."/>
            <person name="Spormann A.M."/>
            <person name="Op den Camp H."/>
            <person name="Overmann J."/>
            <person name="Amann R."/>
            <person name="Jetten M.S.M."/>
            <person name="Mascher T."/>
            <person name="Medema M.H."/>
            <person name="Devos D.P."/>
            <person name="Kaster A.-K."/>
            <person name="Ovreas L."/>
            <person name="Rohde M."/>
            <person name="Galperin M.Y."/>
            <person name="Jogler C."/>
        </authorList>
    </citation>
    <scope>NUCLEOTIDE SEQUENCE [LARGE SCALE GENOMIC DNA]</scope>
    <source>
        <strain evidence="6 7">Enr10</strain>
    </source>
</reference>
<dbReference type="SUPFAM" id="SSF53474">
    <property type="entry name" value="alpha/beta-Hydrolases"/>
    <property type="match status" value="1"/>
</dbReference>
<evidence type="ECO:0000256" key="2">
    <source>
        <dbReference type="ARBA" id="ARBA00022801"/>
    </source>
</evidence>
<dbReference type="GO" id="GO:0005829">
    <property type="term" value="C:cytosol"/>
    <property type="evidence" value="ECO:0007669"/>
    <property type="project" value="TreeGrafter"/>
</dbReference>
<dbReference type="PANTHER" id="PTHR42881:SF13">
    <property type="entry name" value="PROLYL ENDOPEPTIDASE"/>
    <property type="match status" value="1"/>
</dbReference>
<dbReference type="AlphaFoldDB" id="A0A518A9T3"/>
<dbReference type="SUPFAM" id="SSF50993">
    <property type="entry name" value="Peptidase/esterase 'gauge' domain"/>
    <property type="match status" value="1"/>
</dbReference>